<protein>
    <submittedName>
        <fullName evidence="2">Uncharacterized protein</fullName>
    </submittedName>
</protein>
<accession>A0AAD7KHC2</accession>
<evidence type="ECO:0000313" key="2">
    <source>
        <dbReference type="EMBL" id="KAJ7785199.1"/>
    </source>
</evidence>
<sequence>MLSVIPNHTSVCDAASIPVASTPGPNIIRSCPSIPLVYPLHAIGSEDSRLTNNPAYSHVSSFRSPELEVLLYCSAVTAIPGAPSTERTVPVYGAHDVIGGKIIVDPSCRTGRVVLTIAGTVVYNTQEATDQIQSAGPPRKQKHMFFCTSKIVDITSSDSSRPRSAFRQAFSVKRRQSSSTLNSLESETRAHSFAFHVGHGGFGEIIPSTFSSSTSSSWTPLEVVYQVTATWEPLKITEHPSVLTIPILIQPDQGLHSLDKVPKKQDPWVEVPLKAHRPVPFQCAVTLPESFTFARGSSIPYFVVFTTTPRSKSLAREIAADATISVSVSSQVSITEVVAFASTAPESIFSDRSSDSRRSLFKRNPMKRIRSKTSLMSSTSSYDSQEPAYKPRPRLLPGPTFSDTRRIYSKICIGFPKRPRHRSNNGSHPSLEAHRVLPDGLYKDTISLNRNMLASFEKSGISLKYFLDISVLVGQDELRANIPLRII</sequence>
<feature type="compositionally biased region" description="Low complexity" evidence="1">
    <location>
        <begin position="372"/>
        <end position="384"/>
    </location>
</feature>
<proteinExistence type="predicted"/>
<organism evidence="2 3">
    <name type="scientific">Mycena maculata</name>
    <dbReference type="NCBI Taxonomy" id="230809"/>
    <lineage>
        <taxon>Eukaryota</taxon>
        <taxon>Fungi</taxon>
        <taxon>Dikarya</taxon>
        <taxon>Basidiomycota</taxon>
        <taxon>Agaricomycotina</taxon>
        <taxon>Agaricomycetes</taxon>
        <taxon>Agaricomycetidae</taxon>
        <taxon>Agaricales</taxon>
        <taxon>Marasmiineae</taxon>
        <taxon>Mycenaceae</taxon>
        <taxon>Mycena</taxon>
    </lineage>
</organism>
<gene>
    <name evidence="2" type="ORF">DFH07DRAFT_787011</name>
</gene>
<dbReference type="EMBL" id="JARJLG010000001">
    <property type="protein sequence ID" value="KAJ7785199.1"/>
    <property type="molecule type" value="Genomic_DNA"/>
</dbReference>
<evidence type="ECO:0000313" key="3">
    <source>
        <dbReference type="Proteomes" id="UP001215280"/>
    </source>
</evidence>
<name>A0AAD7KHC2_9AGAR</name>
<reference evidence="2" key="1">
    <citation type="submission" date="2023-03" db="EMBL/GenBank/DDBJ databases">
        <title>Massive genome expansion in bonnet fungi (Mycena s.s.) driven by repeated elements and novel gene families across ecological guilds.</title>
        <authorList>
            <consortium name="Lawrence Berkeley National Laboratory"/>
            <person name="Harder C.B."/>
            <person name="Miyauchi S."/>
            <person name="Viragh M."/>
            <person name="Kuo A."/>
            <person name="Thoen E."/>
            <person name="Andreopoulos B."/>
            <person name="Lu D."/>
            <person name="Skrede I."/>
            <person name="Drula E."/>
            <person name="Henrissat B."/>
            <person name="Morin E."/>
            <person name="Kohler A."/>
            <person name="Barry K."/>
            <person name="LaButti K."/>
            <person name="Morin E."/>
            <person name="Salamov A."/>
            <person name="Lipzen A."/>
            <person name="Mereny Z."/>
            <person name="Hegedus B."/>
            <person name="Baldrian P."/>
            <person name="Stursova M."/>
            <person name="Weitz H."/>
            <person name="Taylor A."/>
            <person name="Grigoriev I.V."/>
            <person name="Nagy L.G."/>
            <person name="Martin F."/>
            <person name="Kauserud H."/>
        </authorList>
    </citation>
    <scope>NUCLEOTIDE SEQUENCE</scope>
    <source>
        <strain evidence="2">CBHHK188m</strain>
    </source>
</reference>
<keyword evidence="3" id="KW-1185">Reference proteome</keyword>
<evidence type="ECO:0000256" key="1">
    <source>
        <dbReference type="SAM" id="MobiDB-lite"/>
    </source>
</evidence>
<comment type="caution">
    <text evidence="2">The sequence shown here is derived from an EMBL/GenBank/DDBJ whole genome shotgun (WGS) entry which is preliminary data.</text>
</comment>
<dbReference type="AlphaFoldDB" id="A0AAD7KHC2"/>
<dbReference type="Proteomes" id="UP001215280">
    <property type="component" value="Unassembled WGS sequence"/>
</dbReference>
<feature type="region of interest" description="Disordered" evidence="1">
    <location>
        <begin position="372"/>
        <end position="396"/>
    </location>
</feature>